<dbReference type="EMBL" id="KI674698">
    <property type="protein sequence ID" value="ETL32963.1"/>
    <property type="molecule type" value="Genomic_DNA"/>
</dbReference>
<protein>
    <submittedName>
        <fullName evidence="1">Uncharacterized protein</fullName>
    </submittedName>
</protein>
<feature type="non-terminal residue" evidence="1">
    <location>
        <position position="66"/>
    </location>
</feature>
<feature type="non-terminal residue" evidence="1">
    <location>
        <position position="1"/>
    </location>
</feature>
<organism evidence="1">
    <name type="scientific">Phytophthora nicotianae</name>
    <name type="common">Potato buckeye rot agent</name>
    <name type="synonym">Phytophthora parasitica</name>
    <dbReference type="NCBI Taxonomy" id="4792"/>
    <lineage>
        <taxon>Eukaryota</taxon>
        <taxon>Sar</taxon>
        <taxon>Stramenopiles</taxon>
        <taxon>Oomycota</taxon>
        <taxon>Peronosporomycetes</taxon>
        <taxon>Peronosporales</taxon>
        <taxon>Peronosporaceae</taxon>
        <taxon>Phytophthora</taxon>
    </lineage>
</organism>
<reference evidence="1" key="1">
    <citation type="submission" date="2013-11" db="EMBL/GenBank/DDBJ databases">
        <title>The Genome Sequence of Phytophthora parasitica CJ05E6.</title>
        <authorList>
            <consortium name="The Broad Institute Genomics Platform"/>
            <person name="Russ C."/>
            <person name="Tyler B."/>
            <person name="Panabieres F."/>
            <person name="Shan W."/>
            <person name="Tripathy S."/>
            <person name="Grunwald N."/>
            <person name="Machado M."/>
            <person name="Johnson C.S."/>
            <person name="Arredondo F."/>
            <person name="Hong C."/>
            <person name="Coffey M."/>
            <person name="Young S.K."/>
            <person name="Zeng Q."/>
            <person name="Gargeya S."/>
            <person name="Fitzgerald M."/>
            <person name="Abouelleil A."/>
            <person name="Alvarado L."/>
            <person name="Chapman S.B."/>
            <person name="Gainer-Dewar J."/>
            <person name="Goldberg J."/>
            <person name="Griggs A."/>
            <person name="Gujja S."/>
            <person name="Hansen M."/>
            <person name="Howarth C."/>
            <person name="Imamovic A."/>
            <person name="Ireland A."/>
            <person name="Larimer J."/>
            <person name="McCowan C."/>
            <person name="Murphy C."/>
            <person name="Pearson M."/>
            <person name="Poon T.W."/>
            <person name="Priest M."/>
            <person name="Roberts A."/>
            <person name="Saif S."/>
            <person name="Shea T."/>
            <person name="Sykes S."/>
            <person name="Wortman J."/>
            <person name="Nusbaum C."/>
            <person name="Birren B."/>
        </authorList>
    </citation>
    <scope>NUCLEOTIDE SEQUENCE [LARGE SCALE GENOMIC DNA]</scope>
    <source>
        <strain evidence="1">CJ05E6</strain>
    </source>
</reference>
<name>W2IHW8_PHYNI</name>
<sequence>CGRRFGLRRSVSPALGPLPGTFSSLSPKQWKQWVQDVQELNVSSSVFLATSFLNESLSQAANEELG</sequence>
<proteinExistence type="predicted"/>
<gene>
    <name evidence="1" type="ORF">L916_14518</name>
</gene>
<evidence type="ECO:0000313" key="1">
    <source>
        <dbReference type="EMBL" id="ETL32963.1"/>
    </source>
</evidence>
<accession>W2IHW8</accession>
<dbReference type="AlphaFoldDB" id="W2IHW8"/>
<dbReference type="Proteomes" id="UP000053864">
    <property type="component" value="Unassembled WGS sequence"/>
</dbReference>